<accession>A0A6C0ANE3</accession>
<protein>
    <submittedName>
        <fullName evidence="2">Uncharacterized protein</fullName>
    </submittedName>
</protein>
<feature type="region of interest" description="Disordered" evidence="1">
    <location>
        <begin position="297"/>
        <end position="318"/>
    </location>
</feature>
<dbReference type="EMBL" id="MN740729">
    <property type="protein sequence ID" value="QHS81126.1"/>
    <property type="molecule type" value="Genomic_DNA"/>
</dbReference>
<evidence type="ECO:0000256" key="1">
    <source>
        <dbReference type="SAM" id="MobiDB-lite"/>
    </source>
</evidence>
<sequence>MDFEPKNTFISLSLTTLESYIEKYPEDAEKWLEFLKEPLPAPLPTPMPIEPIVRDEIDNTLLSLQSAILDKETESPIDNHIDGCLICKKSWLTTNGVPLTTLICGHTFHTVCVFYHQYSADYTRCFVEDCTIDTHRYIRNIFNEKRDKKKKVESLLLQSYKKRSDFKQDIKKLKEYLSDFNKYSRERSLLVKNARRDLIHKHIHSLRYFQGDMNESVKLIQSSEEIFNYNTSIRKFRKHAAHIFRKYHTSFRDLYSSKIINCSWQSRYVLERHRQIGYYNLGCRIYPGRKLISDPLEEEQDAEQDLEQELEQDAEAQG</sequence>
<proteinExistence type="predicted"/>
<dbReference type="AlphaFoldDB" id="A0A6C0ANE3"/>
<organism evidence="2">
    <name type="scientific">viral metagenome</name>
    <dbReference type="NCBI Taxonomy" id="1070528"/>
    <lineage>
        <taxon>unclassified sequences</taxon>
        <taxon>metagenomes</taxon>
        <taxon>organismal metagenomes</taxon>
    </lineage>
</organism>
<dbReference type="SUPFAM" id="SSF57850">
    <property type="entry name" value="RING/U-box"/>
    <property type="match status" value="1"/>
</dbReference>
<evidence type="ECO:0000313" key="2">
    <source>
        <dbReference type="EMBL" id="QHS81126.1"/>
    </source>
</evidence>
<name>A0A6C0ANE3_9ZZZZ</name>
<reference evidence="2" key="1">
    <citation type="journal article" date="2020" name="Nature">
        <title>Giant virus diversity and host interactions through global metagenomics.</title>
        <authorList>
            <person name="Schulz F."/>
            <person name="Roux S."/>
            <person name="Paez-Espino D."/>
            <person name="Jungbluth S."/>
            <person name="Walsh D.A."/>
            <person name="Denef V.J."/>
            <person name="McMahon K.D."/>
            <person name="Konstantinidis K.T."/>
            <person name="Eloe-Fadrosh E.A."/>
            <person name="Kyrpides N.C."/>
            <person name="Woyke T."/>
        </authorList>
    </citation>
    <scope>NUCLEOTIDE SEQUENCE</scope>
    <source>
        <strain evidence="2">GVMAG-S-1101161-73</strain>
    </source>
</reference>